<reference evidence="11" key="2">
    <citation type="submission" date="2023-11" db="UniProtKB">
        <authorList>
            <consortium name="WormBaseParasite"/>
        </authorList>
    </citation>
    <scope>IDENTIFICATION</scope>
</reference>
<feature type="transmembrane region" description="Helical" evidence="8">
    <location>
        <begin position="511"/>
        <end position="533"/>
    </location>
</feature>
<dbReference type="PROSITE" id="PS00217">
    <property type="entry name" value="SUGAR_TRANSPORT_2"/>
    <property type="match status" value="1"/>
</dbReference>
<name>A0AA85KI90_TRIRE</name>
<dbReference type="GO" id="GO:0005366">
    <property type="term" value="F:myo-inositol:proton symporter activity"/>
    <property type="evidence" value="ECO:0007669"/>
    <property type="project" value="TreeGrafter"/>
</dbReference>
<dbReference type="PANTHER" id="PTHR48020">
    <property type="entry name" value="PROTON MYO-INOSITOL COTRANSPORTER"/>
    <property type="match status" value="1"/>
</dbReference>
<organism evidence="10 11">
    <name type="scientific">Trichobilharzia regenti</name>
    <name type="common">Nasal bird schistosome</name>
    <dbReference type="NCBI Taxonomy" id="157069"/>
    <lineage>
        <taxon>Eukaryota</taxon>
        <taxon>Metazoa</taxon>
        <taxon>Spiralia</taxon>
        <taxon>Lophotrochozoa</taxon>
        <taxon>Platyhelminthes</taxon>
        <taxon>Trematoda</taxon>
        <taxon>Digenea</taxon>
        <taxon>Strigeidida</taxon>
        <taxon>Schistosomatoidea</taxon>
        <taxon>Schistosomatidae</taxon>
        <taxon>Trichobilharzia</taxon>
    </lineage>
</organism>
<feature type="transmembrane region" description="Helical" evidence="8">
    <location>
        <begin position="698"/>
        <end position="720"/>
    </location>
</feature>
<comment type="subcellular location">
    <subcellularLocation>
        <location evidence="1">Membrane</location>
        <topology evidence="1">Multi-pass membrane protein</topology>
    </subcellularLocation>
</comment>
<accession>A0AA85KI90</accession>
<keyword evidence="5 8" id="KW-1133">Transmembrane helix</keyword>
<evidence type="ECO:0000259" key="9">
    <source>
        <dbReference type="PROSITE" id="PS50850"/>
    </source>
</evidence>
<comment type="similarity">
    <text evidence="2">Belongs to the major facilitator superfamily. Sugar transporter (TC 2.A.1.1) family.</text>
</comment>
<sequence length="898" mass="101159">MLHESIFSPAECISVLAAISDTSKQLEVLYNSCLNKTIYFSKNLSSNLHELNNLTNKNVYSLQEEQEEEKSKRSFLQVTEKLMNLFKSLTDELNDYGTINCLEKYCIQQQDELDKLENFVNSAEENERYLNELQNDLQKLEVCMCNNTVEFTTTLTSLKHELQELEEISNMIEQYKKHDYDMRLQKELGIQSDEIKQLTDELDKVKLQTQQQARISEEINSWLYCNIARLENVAGYAAITYQSEYMNEKINNIVNELEQNKAMHAELERQQLEYEQIITADKREKDAKRIRDEYAQKFLMSVLQIQAWWRTMIEIRGIRLRKRINHVSGIVHHTTDVTSLVENATRSSNHAWAFPVIITIVSALGGFLFGYDTGVISGAMIQLREYFNLSYMYQEIIVSISLFAAAIACPVSAFLSDRIGRKAVILIASVVFTVGAVVMGASYSKICLLVGRLIVGLGIGMASMSVPVYIAEIAPNRMRGALVTLNTVFITAGQVIAAIVDAIFISDEVNGWRYMLGIGGVPSFIQLFAFIYMPESPRWLVQRGQISKARATLQRLYGASAATPQIESEIQRMIEASSKVQVCETPEKSSDIAPNVCMESFSGGNSSVGENALSQNILNEPDDHIIKGTEPNRFWSQLTLVRMLRFKPTRRALFIGCSLQMFQQFVGINTVMYYSAEILSMAGIGGIGSSKKEGNVKIAWLTALVAFTNFLFSLGAPWIVGRFKRRLVFYCSLTGVFVSLVILAVSFQLIASYSAQVSVIEAIPLETTYASCLNAKTCDMCIQQKSCGFCYETYLSGQTKVPVNGSCLPSPKEFSPFSTYGRCSEKSIEKEHVNWAFDHCPNPYGWMTLFGLILSITRQGAYFLYAGVSVLAIIFVWRFVPEHGNKSLEEIEITLGRS</sequence>
<feature type="domain" description="Major facilitator superfamily (MFS) profile" evidence="9">
    <location>
        <begin position="358"/>
        <end position="898"/>
    </location>
</feature>
<protein>
    <recommendedName>
        <fullName evidence="9">Major facilitator superfamily (MFS) profile domain-containing protein</fullName>
    </recommendedName>
</protein>
<dbReference type="Gene3D" id="1.20.1250.20">
    <property type="entry name" value="MFS general substrate transporter like domains"/>
    <property type="match status" value="3"/>
</dbReference>
<dbReference type="Pfam" id="PF00083">
    <property type="entry name" value="Sugar_tr"/>
    <property type="match status" value="2"/>
</dbReference>
<feature type="transmembrane region" description="Helical" evidence="8">
    <location>
        <begin position="423"/>
        <end position="443"/>
    </location>
</feature>
<evidence type="ECO:0000256" key="2">
    <source>
        <dbReference type="ARBA" id="ARBA00010992"/>
    </source>
</evidence>
<feature type="transmembrane region" description="Helical" evidence="8">
    <location>
        <begin position="862"/>
        <end position="880"/>
    </location>
</feature>
<evidence type="ECO:0000256" key="4">
    <source>
        <dbReference type="ARBA" id="ARBA00022692"/>
    </source>
</evidence>
<evidence type="ECO:0000256" key="1">
    <source>
        <dbReference type="ARBA" id="ARBA00004141"/>
    </source>
</evidence>
<dbReference type="SUPFAM" id="SSF103473">
    <property type="entry name" value="MFS general substrate transporter"/>
    <property type="match status" value="1"/>
</dbReference>
<keyword evidence="10" id="KW-1185">Reference proteome</keyword>
<dbReference type="AlphaFoldDB" id="A0AA85KI90"/>
<feature type="transmembrane region" description="Helical" evidence="8">
    <location>
        <begin position="482"/>
        <end position="505"/>
    </location>
</feature>
<dbReference type="WBParaSite" id="TREG1_99160.1">
    <property type="protein sequence ID" value="TREG1_99160.1"/>
    <property type="gene ID" value="TREG1_99160"/>
</dbReference>
<evidence type="ECO:0000256" key="7">
    <source>
        <dbReference type="SAM" id="Coils"/>
    </source>
</evidence>
<feature type="transmembrane region" description="Helical" evidence="8">
    <location>
        <begin position="391"/>
        <end position="416"/>
    </location>
</feature>
<evidence type="ECO:0000256" key="6">
    <source>
        <dbReference type="ARBA" id="ARBA00023136"/>
    </source>
</evidence>
<evidence type="ECO:0000256" key="8">
    <source>
        <dbReference type="SAM" id="Phobius"/>
    </source>
</evidence>
<dbReference type="PROSITE" id="PS00216">
    <property type="entry name" value="SUGAR_TRANSPORT_1"/>
    <property type="match status" value="1"/>
</dbReference>
<dbReference type="InterPro" id="IPR050814">
    <property type="entry name" value="Myo-inositol_Transporter"/>
</dbReference>
<keyword evidence="6 8" id="KW-0472">Membrane</keyword>
<evidence type="ECO:0000256" key="3">
    <source>
        <dbReference type="ARBA" id="ARBA00022448"/>
    </source>
</evidence>
<dbReference type="PROSITE" id="PS50850">
    <property type="entry name" value="MFS"/>
    <property type="match status" value="1"/>
</dbReference>
<dbReference type="InterPro" id="IPR005828">
    <property type="entry name" value="MFS_sugar_transport-like"/>
</dbReference>
<dbReference type="PANTHER" id="PTHR48020:SF12">
    <property type="entry name" value="PROTON MYO-INOSITOL COTRANSPORTER"/>
    <property type="match status" value="1"/>
</dbReference>
<proteinExistence type="inferred from homology"/>
<feature type="coiled-coil region" evidence="7">
    <location>
        <begin position="106"/>
        <end position="208"/>
    </location>
</feature>
<keyword evidence="7" id="KW-0175">Coiled coil</keyword>
<keyword evidence="3" id="KW-0813">Transport</keyword>
<feature type="transmembrane region" description="Helical" evidence="8">
    <location>
        <begin position="352"/>
        <end position="371"/>
    </location>
</feature>
<dbReference type="CDD" id="cd23766">
    <property type="entry name" value="IQCG"/>
    <property type="match status" value="1"/>
</dbReference>
<feature type="transmembrane region" description="Helical" evidence="8">
    <location>
        <begin position="449"/>
        <end position="470"/>
    </location>
</feature>
<feature type="transmembrane region" description="Helical" evidence="8">
    <location>
        <begin position="727"/>
        <end position="751"/>
    </location>
</feature>
<dbReference type="InterPro" id="IPR020846">
    <property type="entry name" value="MFS_dom"/>
</dbReference>
<dbReference type="InterPro" id="IPR005829">
    <property type="entry name" value="Sugar_transporter_CS"/>
</dbReference>
<dbReference type="Proteomes" id="UP000050795">
    <property type="component" value="Unassembled WGS sequence"/>
</dbReference>
<dbReference type="GO" id="GO:0016324">
    <property type="term" value="C:apical plasma membrane"/>
    <property type="evidence" value="ECO:0007669"/>
    <property type="project" value="TreeGrafter"/>
</dbReference>
<reference evidence="10" key="1">
    <citation type="submission" date="2022-06" db="EMBL/GenBank/DDBJ databases">
        <authorList>
            <person name="Berger JAMES D."/>
            <person name="Berger JAMES D."/>
        </authorList>
    </citation>
    <scope>NUCLEOTIDE SEQUENCE [LARGE SCALE GENOMIC DNA]</scope>
</reference>
<feature type="transmembrane region" description="Helical" evidence="8">
    <location>
        <begin position="652"/>
        <end position="674"/>
    </location>
</feature>
<keyword evidence="4 8" id="KW-0812">Transmembrane</keyword>
<dbReference type="PRINTS" id="PR00171">
    <property type="entry name" value="SUGRTRNSPORT"/>
</dbReference>
<evidence type="ECO:0000313" key="10">
    <source>
        <dbReference type="Proteomes" id="UP000050795"/>
    </source>
</evidence>
<evidence type="ECO:0000313" key="11">
    <source>
        <dbReference type="WBParaSite" id="TREG1_99160.1"/>
    </source>
</evidence>
<dbReference type="InterPro" id="IPR003663">
    <property type="entry name" value="Sugar/inositol_transpt"/>
</dbReference>
<evidence type="ECO:0000256" key="5">
    <source>
        <dbReference type="ARBA" id="ARBA00022989"/>
    </source>
</evidence>
<dbReference type="InterPro" id="IPR036259">
    <property type="entry name" value="MFS_trans_sf"/>
</dbReference>